<accession>A0ACC1HI98</accession>
<gene>
    <name evidence="1" type="primary">AFG3_1</name>
    <name evidence="1" type="ORF">EV182_002052</name>
</gene>
<protein>
    <submittedName>
        <fullName evidence="1">AAA ATPase afg3</fullName>
    </submittedName>
</protein>
<organism evidence="1 2">
    <name type="scientific">Spiromyces aspiralis</name>
    <dbReference type="NCBI Taxonomy" id="68401"/>
    <lineage>
        <taxon>Eukaryota</taxon>
        <taxon>Fungi</taxon>
        <taxon>Fungi incertae sedis</taxon>
        <taxon>Zoopagomycota</taxon>
        <taxon>Kickxellomycotina</taxon>
        <taxon>Kickxellomycetes</taxon>
        <taxon>Kickxellales</taxon>
        <taxon>Kickxellaceae</taxon>
        <taxon>Spiromyces</taxon>
    </lineage>
</organism>
<sequence length="331" mass="36726">MLVLPLQQCKIRTLSTGKDKKSAGEHVESGKKDEPQQQPPIGFEHFFNNDHGSPSSKQPEGRDPSRRQKGWRSSRSENDEGKNNKEEKEGKDEETEKGRNAKESDPSKDSKKKQKADKGFEFNAFFGSDGSGKHGGNSPNSWLPWLIAAMLFYQLSILGRSDESREITWQEFRRTYLDRGLVERLAVVNRTRVRAYLLSASPNGEVGGPSLGRKQTVTFSIGTVDSFERQLIEAQNELGIPPNERLPVSYQDEVSMGATLLHFAPTLLLIGAFIWMSRRAGTSVGGPGGGGGIFGVGKSRAKLYNKETDIQIKFKDVAGCDEAKEEIMEFV</sequence>
<feature type="non-terminal residue" evidence="1">
    <location>
        <position position="331"/>
    </location>
</feature>
<evidence type="ECO:0000313" key="2">
    <source>
        <dbReference type="Proteomes" id="UP001145114"/>
    </source>
</evidence>
<dbReference type="EMBL" id="JAMZIH010005525">
    <property type="protein sequence ID" value="KAJ1675041.1"/>
    <property type="molecule type" value="Genomic_DNA"/>
</dbReference>
<name>A0ACC1HI98_9FUNG</name>
<keyword evidence="2" id="KW-1185">Reference proteome</keyword>
<proteinExistence type="predicted"/>
<dbReference type="Proteomes" id="UP001145114">
    <property type="component" value="Unassembled WGS sequence"/>
</dbReference>
<comment type="caution">
    <text evidence="1">The sequence shown here is derived from an EMBL/GenBank/DDBJ whole genome shotgun (WGS) entry which is preliminary data.</text>
</comment>
<reference evidence="1" key="1">
    <citation type="submission" date="2022-06" db="EMBL/GenBank/DDBJ databases">
        <title>Phylogenomic reconstructions and comparative analyses of Kickxellomycotina fungi.</title>
        <authorList>
            <person name="Reynolds N.K."/>
            <person name="Stajich J.E."/>
            <person name="Barry K."/>
            <person name="Grigoriev I.V."/>
            <person name="Crous P."/>
            <person name="Smith M.E."/>
        </authorList>
    </citation>
    <scope>NUCLEOTIDE SEQUENCE</scope>
    <source>
        <strain evidence="1">RSA 2271</strain>
    </source>
</reference>
<evidence type="ECO:0000313" key="1">
    <source>
        <dbReference type="EMBL" id="KAJ1675041.1"/>
    </source>
</evidence>